<accession>A0A871BM95</accession>
<reference evidence="1" key="1">
    <citation type="journal article" date="2021" name="Front. Microbiol.">
        <title>Cellular and Genomic Properties of Haloferax gibbonsii LR2-5, the Host of Euryarchaeal Virus HFTV1.</title>
        <authorList>
            <person name="Tittes C."/>
            <person name="Schwarzer S."/>
            <person name="Pfeiffer F."/>
            <person name="Dyall-Smith M."/>
            <person name="Rodriguez-Franco M."/>
            <person name="Oksanen H.M."/>
            <person name="Quax T.E.F."/>
        </authorList>
    </citation>
    <scope>NUCLEOTIDE SEQUENCE</scope>
    <source>
        <strain evidence="1">LR2-5</strain>
    </source>
</reference>
<organism evidence="1 2">
    <name type="scientific">Haloferax gibbonsii</name>
    <dbReference type="NCBI Taxonomy" id="35746"/>
    <lineage>
        <taxon>Archaea</taxon>
        <taxon>Methanobacteriati</taxon>
        <taxon>Methanobacteriota</taxon>
        <taxon>Stenosarchaea group</taxon>
        <taxon>Halobacteria</taxon>
        <taxon>Halobacteriales</taxon>
        <taxon>Haloferacaceae</taxon>
        <taxon>Haloferax</taxon>
    </lineage>
</organism>
<keyword evidence="1" id="KW-0614">Plasmid</keyword>
<protein>
    <submittedName>
        <fullName evidence="1">Uncharacterized protein</fullName>
    </submittedName>
</protein>
<proteinExistence type="predicted"/>
<sequence>MASDCGLPATTHPVLPPETSERQLLFARGDFFEKSVL</sequence>
<geneLocation type="plasmid" evidence="1 2">
    <name>pHGLR3</name>
</geneLocation>
<evidence type="ECO:0000313" key="1">
    <source>
        <dbReference type="EMBL" id="QOS14132.1"/>
    </source>
</evidence>
<gene>
    <name evidence="1" type="ORF">HfgLR_25285</name>
</gene>
<dbReference type="EMBL" id="CP063208">
    <property type="protein sequence ID" value="QOS14132.1"/>
    <property type="molecule type" value="Genomic_DNA"/>
</dbReference>
<dbReference type="Proteomes" id="UP000663064">
    <property type="component" value="Plasmid pHGLR3"/>
</dbReference>
<evidence type="ECO:0000313" key="2">
    <source>
        <dbReference type="Proteomes" id="UP000663064"/>
    </source>
</evidence>
<dbReference type="AlphaFoldDB" id="A0A871BM95"/>
<name>A0A871BM95_HALGI</name>